<dbReference type="AlphaFoldDB" id="A0A1C3Y763"/>
<evidence type="ECO:0000313" key="5">
    <source>
        <dbReference type="Proteomes" id="UP000198723"/>
    </source>
</evidence>
<organism evidence="4 5">
    <name type="scientific">Rhizobium aethiopicum</name>
    <dbReference type="NCBI Taxonomy" id="1138170"/>
    <lineage>
        <taxon>Bacteria</taxon>
        <taxon>Pseudomonadati</taxon>
        <taxon>Pseudomonadota</taxon>
        <taxon>Alphaproteobacteria</taxon>
        <taxon>Hyphomicrobiales</taxon>
        <taxon>Rhizobiaceae</taxon>
        <taxon>Rhizobium/Agrobacterium group</taxon>
        <taxon>Rhizobium</taxon>
    </lineage>
</organism>
<accession>A0A1C3Y763</accession>
<dbReference type="GO" id="GO:0008484">
    <property type="term" value="F:sulfuric ester hydrolase activity"/>
    <property type="evidence" value="ECO:0007669"/>
    <property type="project" value="TreeGrafter"/>
</dbReference>
<name>A0A1C3Y763_9HYPH</name>
<dbReference type="Proteomes" id="UP000198723">
    <property type="component" value="Unassembled WGS sequence"/>
</dbReference>
<dbReference type="CDD" id="cd16028">
    <property type="entry name" value="PMH"/>
    <property type="match status" value="1"/>
</dbReference>
<reference evidence="4 5" key="1">
    <citation type="submission" date="2016-08" db="EMBL/GenBank/DDBJ databases">
        <authorList>
            <person name="Seilhamer J.J."/>
        </authorList>
    </citation>
    <scope>NUCLEOTIDE SEQUENCE [LARGE SCALE GENOMIC DNA]</scope>
    <source>
        <strain evidence="4 5">HBR26</strain>
    </source>
</reference>
<dbReference type="Pfam" id="PF00884">
    <property type="entry name" value="Sulfatase"/>
    <property type="match status" value="1"/>
</dbReference>
<proteinExistence type="predicted"/>
<dbReference type="PANTHER" id="PTHR45953">
    <property type="entry name" value="IDURONATE 2-SULFATASE"/>
    <property type="match status" value="1"/>
</dbReference>
<dbReference type="InterPro" id="IPR017850">
    <property type="entry name" value="Alkaline_phosphatase_core_sf"/>
</dbReference>
<sequence length="520" mass="57784">MQNPTSIEPMSIEKLRRTNILLITADQWRGDCLSALGHACVKTPNLDVLAREGTLFRRHYAGAAPCSPARATLYTGLYQMNHRVCRNGSPLDARFDNLALAARRAGYDPTLFGYTDTAPDPRGMDAADPHLTTYEGVLPGFTARQLLPEHERQWLSWLRSRGHLNAVSRDLHIPVGAQAGEISDAAPAYSSDETQTAFLAGEFIRWMGEQDRPWFAHLSFLRPHPPFSVPAPFNRMFKPDAGPAFARAENCEAEQAAHPYLAYAMALTDKGSFIHGAQGPLSAWNSEDFAAIRAIYYGMISEVDAQLGRIWQALKDAGAWDDTLVVFTSDHAEMAGDHWTLGKGGFFDGGYHIPLIIRDPANGAAGRIVDDFTSAADILPTLCERLGIEAKNGLDGRSLMPFIMGGRSESWRDAIFWEFDFRDIAKGEAERHFGLKSNQCNLAVIRDDRFKYVHFAALPPLLFNLCDDPMELDNVATDPAYAATRLEYAEKLLSLRARHLDQTLAYTELTETGPVTRRPR</sequence>
<dbReference type="GO" id="GO:0046872">
    <property type="term" value="F:metal ion binding"/>
    <property type="evidence" value="ECO:0007669"/>
    <property type="project" value="UniProtKB-KW"/>
</dbReference>
<evidence type="ECO:0000256" key="2">
    <source>
        <dbReference type="ARBA" id="ARBA00022801"/>
    </source>
</evidence>
<dbReference type="SUPFAM" id="SSF53649">
    <property type="entry name" value="Alkaline phosphatase-like"/>
    <property type="match status" value="1"/>
</dbReference>
<dbReference type="EMBL" id="FMAJ01000010">
    <property type="protein sequence ID" value="SCB60235.1"/>
    <property type="molecule type" value="Genomic_DNA"/>
</dbReference>
<evidence type="ECO:0000256" key="1">
    <source>
        <dbReference type="ARBA" id="ARBA00022723"/>
    </source>
</evidence>
<dbReference type="PANTHER" id="PTHR45953:SF1">
    <property type="entry name" value="IDURONATE 2-SULFATASE"/>
    <property type="match status" value="1"/>
</dbReference>
<feature type="domain" description="Sulfatase N-terminal" evidence="3">
    <location>
        <begin position="19"/>
        <end position="388"/>
    </location>
</feature>
<keyword evidence="2" id="KW-0378">Hydrolase</keyword>
<evidence type="ECO:0000313" key="4">
    <source>
        <dbReference type="EMBL" id="SCB60235.1"/>
    </source>
</evidence>
<gene>
    <name evidence="4" type="ORF">GA0061105_11034</name>
</gene>
<dbReference type="GO" id="GO:0005737">
    <property type="term" value="C:cytoplasm"/>
    <property type="evidence" value="ECO:0007669"/>
    <property type="project" value="TreeGrafter"/>
</dbReference>
<evidence type="ECO:0000259" key="3">
    <source>
        <dbReference type="Pfam" id="PF00884"/>
    </source>
</evidence>
<dbReference type="InterPro" id="IPR000917">
    <property type="entry name" value="Sulfatase_N"/>
</dbReference>
<dbReference type="Gene3D" id="3.40.720.10">
    <property type="entry name" value="Alkaline Phosphatase, subunit A"/>
    <property type="match status" value="1"/>
</dbReference>
<dbReference type="STRING" id="1138170.GA0061105_11034"/>
<dbReference type="RefSeq" id="WP_092752570.1">
    <property type="nucleotide sequence ID" value="NZ_FMAJ01000010.1"/>
</dbReference>
<keyword evidence="1" id="KW-0479">Metal-binding</keyword>
<protein>
    <submittedName>
        <fullName evidence="4">Arylsulfatase A</fullName>
    </submittedName>
</protein>